<keyword evidence="3" id="KW-0812">Transmembrane</keyword>
<feature type="transmembrane region" description="Helical" evidence="3">
    <location>
        <begin position="566"/>
        <end position="587"/>
    </location>
</feature>
<keyword evidence="5" id="KW-1185">Reference proteome</keyword>
<dbReference type="Proteomes" id="UP000503162">
    <property type="component" value="Chromosome"/>
</dbReference>
<dbReference type="AlphaFoldDB" id="A0A6G8ILN8"/>
<protein>
    <submittedName>
        <fullName evidence="4">Uncharacterized protein</fullName>
    </submittedName>
</protein>
<name>A0A6G8ILN8_9BURK</name>
<organism evidence="4 5">
    <name type="scientific">Hydrogenophaga crocea</name>
    <dbReference type="NCBI Taxonomy" id="2716225"/>
    <lineage>
        <taxon>Bacteria</taxon>
        <taxon>Pseudomonadati</taxon>
        <taxon>Pseudomonadota</taxon>
        <taxon>Betaproteobacteria</taxon>
        <taxon>Burkholderiales</taxon>
        <taxon>Comamonadaceae</taxon>
        <taxon>Hydrogenophaga</taxon>
    </lineage>
</organism>
<dbReference type="RefSeq" id="WP_166229430.1">
    <property type="nucleotide sequence ID" value="NZ_CP049989.1"/>
</dbReference>
<feature type="transmembrane region" description="Helical" evidence="3">
    <location>
        <begin position="451"/>
        <end position="474"/>
    </location>
</feature>
<evidence type="ECO:0000256" key="1">
    <source>
        <dbReference type="SAM" id="Coils"/>
    </source>
</evidence>
<feature type="compositionally biased region" description="Pro residues" evidence="2">
    <location>
        <begin position="956"/>
        <end position="969"/>
    </location>
</feature>
<keyword evidence="3" id="KW-1133">Transmembrane helix</keyword>
<accession>A0A6G8ILN8</accession>
<feature type="coiled-coil region" evidence="1">
    <location>
        <begin position="330"/>
        <end position="388"/>
    </location>
</feature>
<keyword evidence="3" id="KW-0472">Membrane</keyword>
<sequence length="1115" mass="120729">MNRTAKADRADTVFTVPLLRLIDPAPPDTPVQVGRRGQVPRPAAPVASQTAPVSPRDEPLVRLSDSSSPRGSVLLNLSDPASSPPLSLDSPSGSPRKLVVRSLGARGDSLQRSPRRVTHRKALLLSHEHSPQFGREAPALTPEGLVAERAVSHRAGLTDGGKGFFYGEWAAGVAGRALSNLGGSPEAAALFAIMATIGMLFDGYSAEKDARHARHDYLSASVLLVRQQAWLRSLEAAQALGEAVEPTLISQLGFQIRALTRLQENFERAYYPASHQPYLAGIRRQIEQAAATVAQKHAEVDGLTAHHEALLARIAAQRGPEGLLEVECPLEALEAERERVAQRMLTLGDEVDQLFDRVDRLLSRKALRKAAQRELKAVQKRLAEAQDSGDPSGTEALLALERDLKQAIEAFGRAWTDAFRPFDGLAHQDIKRLRDVHIQLPRAAIESAHTALALAGLAVEIVGAQFGLFGLSAVSQCLLGFMARADNKDGKREQINARAAKSAATERLCHAAELLRDSAHLDDPHTRALHRAVGGAMITTQQRALRTLHRATGQAKIRRTKGMASYATVVTAILGGAVSLGLAPVTAGASLAALPFVSLPGGFNGTVYVGSVAVRALQRQHDKDQLKSRAAAAEAFVRRHGVDTILDFYADMDSDDPERIGRWTPRLRQLWQDWFEAWRAQRREVVDEAEFEIEPHLLLAAHLRDNEFLAIEYLAEALHRHAADARTGPCAAAELLQCLGMSADTLAHLLGGLGVWATPEQHRQSARQCIAAFFPARLYPSRRLFGRLQRQPSAIAHRVEQLLSQAWQQRLSPDMKARASDWLGALMLRPADQRVDWLNRNDRATRNALLNMLAEVRDGLQDQLIGPHDLLQLQGALATGAAGGSPAEGDLLARPWGPLLLEMLADPSLVSPQPEPALAGAGSPSPGAARLARLGDVLKQIGDRLRDDTRDDTPDAPGPAQPALPPGGTPQPWRRWGRKVVKRVRQTGPNPLATPGRALAHLREAPAPQRSALCARIVSAFAARCDADGLGDTAAGETRPDGRPPLLVSVKTTAGQVLEALELRRLQALRMGREAAPTKDRRLSERLQDTVALCELLIGELAGNPAGDELQMFRA</sequence>
<evidence type="ECO:0000256" key="2">
    <source>
        <dbReference type="SAM" id="MobiDB-lite"/>
    </source>
</evidence>
<evidence type="ECO:0000313" key="5">
    <source>
        <dbReference type="Proteomes" id="UP000503162"/>
    </source>
</evidence>
<feature type="region of interest" description="Disordered" evidence="2">
    <location>
        <begin position="22"/>
        <end position="97"/>
    </location>
</feature>
<feature type="region of interest" description="Disordered" evidence="2">
    <location>
        <begin position="946"/>
        <end position="975"/>
    </location>
</feature>
<dbReference type="EMBL" id="CP049989">
    <property type="protein sequence ID" value="QIM53938.1"/>
    <property type="molecule type" value="Genomic_DNA"/>
</dbReference>
<feature type="compositionally biased region" description="Low complexity" evidence="2">
    <location>
        <begin position="74"/>
        <end position="95"/>
    </location>
</feature>
<proteinExistence type="predicted"/>
<dbReference type="KEGG" id="hcz:G9Q37_18120"/>
<gene>
    <name evidence="4" type="ORF">G9Q37_18120</name>
</gene>
<evidence type="ECO:0000256" key="3">
    <source>
        <dbReference type="SAM" id="Phobius"/>
    </source>
</evidence>
<reference evidence="4 5" key="1">
    <citation type="submission" date="2020-03" db="EMBL/GenBank/DDBJ databases">
        <title>Hydrogenophaga sp. nov. isolated from cyanobacterial mat.</title>
        <authorList>
            <person name="Thorat V."/>
            <person name="Kirdat K."/>
            <person name="Tiwarekar B."/>
            <person name="Costa E.D."/>
            <person name="Yadav A."/>
        </authorList>
    </citation>
    <scope>NUCLEOTIDE SEQUENCE [LARGE SCALE GENOMIC DNA]</scope>
    <source>
        <strain evidence="4 5">BA0156</strain>
    </source>
</reference>
<evidence type="ECO:0000313" key="4">
    <source>
        <dbReference type="EMBL" id="QIM53938.1"/>
    </source>
</evidence>
<keyword evidence="1" id="KW-0175">Coiled coil</keyword>